<organism evidence="1 2">
    <name type="scientific">Amaricoccus solimangrovi</name>
    <dbReference type="NCBI Taxonomy" id="2589815"/>
    <lineage>
        <taxon>Bacteria</taxon>
        <taxon>Pseudomonadati</taxon>
        <taxon>Pseudomonadota</taxon>
        <taxon>Alphaproteobacteria</taxon>
        <taxon>Rhodobacterales</taxon>
        <taxon>Paracoccaceae</taxon>
        <taxon>Amaricoccus</taxon>
    </lineage>
</organism>
<sequence>MSEGMNRLAAELHERQIEDLRKSTAPARIRDLYAVADALGDETIKAAKSEQAARAALEARLSAAEAAIAHILTRFGGAFPDGD</sequence>
<reference evidence="1 2" key="1">
    <citation type="submission" date="2019-06" db="EMBL/GenBank/DDBJ databases">
        <title>A novel bacterium of genus Amaricoccus, isolated from marine sediment.</title>
        <authorList>
            <person name="Huang H."/>
            <person name="Mo K."/>
            <person name="Hu Y."/>
        </authorList>
    </citation>
    <scope>NUCLEOTIDE SEQUENCE [LARGE SCALE GENOMIC DNA]</scope>
    <source>
        <strain evidence="1 2">HB172011</strain>
    </source>
</reference>
<dbReference type="RefSeq" id="WP_140452841.1">
    <property type="nucleotide sequence ID" value="NZ_VFRP01000002.1"/>
</dbReference>
<proteinExistence type="predicted"/>
<gene>
    <name evidence="1" type="ORF">FJM51_04155</name>
</gene>
<name>A0A501WVB1_9RHOB</name>
<dbReference type="Proteomes" id="UP000319255">
    <property type="component" value="Unassembled WGS sequence"/>
</dbReference>
<evidence type="ECO:0000313" key="1">
    <source>
        <dbReference type="EMBL" id="TPE53219.1"/>
    </source>
</evidence>
<accession>A0A501WVB1</accession>
<evidence type="ECO:0000313" key="2">
    <source>
        <dbReference type="Proteomes" id="UP000319255"/>
    </source>
</evidence>
<dbReference type="EMBL" id="VFRP01000002">
    <property type="protein sequence ID" value="TPE53219.1"/>
    <property type="molecule type" value="Genomic_DNA"/>
</dbReference>
<keyword evidence="2" id="KW-1185">Reference proteome</keyword>
<dbReference type="AlphaFoldDB" id="A0A501WVB1"/>
<protein>
    <submittedName>
        <fullName evidence="1">Uncharacterized protein</fullName>
    </submittedName>
</protein>
<comment type="caution">
    <text evidence="1">The sequence shown here is derived from an EMBL/GenBank/DDBJ whole genome shotgun (WGS) entry which is preliminary data.</text>
</comment>